<dbReference type="Pfam" id="PF00085">
    <property type="entry name" value="Thioredoxin"/>
    <property type="match status" value="2"/>
</dbReference>
<evidence type="ECO:0000256" key="4">
    <source>
        <dbReference type="ARBA" id="ARBA00012723"/>
    </source>
</evidence>
<dbReference type="InterPro" id="IPR005792">
    <property type="entry name" value="Prot_disulphide_isomerase"/>
</dbReference>
<feature type="domain" description="Thioredoxin" evidence="13">
    <location>
        <begin position="336"/>
        <end position="464"/>
    </location>
</feature>
<keyword evidence="7" id="KW-0256">Endoplasmic reticulum</keyword>
<organism evidence="14 15">
    <name type="scientific">Blepharisma stoltei</name>
    <dbReference type="NCBI Taxonomy" id="1481888"/>
    <lineage>
        <taxon>Eukaryota</taxon>
        <taxon>Sar</taxon>
        <taxon>Alveolata</taxon>
        <taxon>Ciliophora</taxon>
        <taxon>Postciliodesmatophora</taxon>
        <taxon>Heterotrichea</taxon>
        <taxon>Heterotrichida</taxon>
        <taxon>Blepharismidae</taxon>
        <taxon>Blepharisma</taxon>
    </lineage>
</organism>
<evidence type="ECO:0000259" key="13">
    <source>
        <dbReference type="PROSITE" id="PS51352"/>
    </source>
</evidence>
<dbReference type="SUPFAM" id="SSF52833">
    <property type="entry name" value="Thioredoxin-like"/>
    <property type="match status" value="4"/>
</dbReference>
<dbReference type="NCBIfam" id="TIGR01130">
    <property type="entry name" value="ER_PDI_fam"/>
    <property type="match status" value="1"/>
</dbReference>
<sequence length="472" mass="53582">MKIKSIPILIFLIVGTLGVFQEENDVLVLEDRNFNDALKEYPKLLVEFYAPWCAHCKVLAPLYAKAAATLKAHDPPYRIAKIDGTANVKTNHKYHLEGYPTLKFFVNGEPSDYKGPRTDEGIVSFVLKKMGPPATHIKSLEDLKDFNAEHKLSMILFTHKGSEEEKLFEKVVESLEGNYYGIIYDKSAFDFYIASDPTVIAFKHYDNLRSDFSGPFTQKDLTAFLELNQVPWILPFDDNTIQHVFGKQRPALFFFRKNEDAGVYDPMLVSLSFKTQGSVILVYTDLALESNKRLADFLGVPASVMPKALLLDSSMNKYIHNGALNELALIQFLDNWKAGLLHPYYRTQPAPEKEYEDGVRILVGSTFGDIVFDEKKDVVVEFFAPWCGNCKKLAGEYRKVAKYFKKNENVVIAKLDSTENEVHGHQISNYPVIKMFPAKNKTAIEYTGTKDADGIIKFIEENTSFKSEKVDL</sequence>
<evidence type="ECO:0000256" key="5">
    <source>
        <dbReference type="ARBA" id="ARBA00022729"/>
    </source>
</evidence>
<reference evidence="14" key="1">
    <citation type="submission" date="2021-09" db="EMBL/GenBank/DDBJ databases">
        <authorList>
            <consortium name="AG Swart"/>
            <person name="Singh M."/>
            <person name="Singh A."/>
            <person name="Seah K."/>
            <person name="Emmerich C."/>
        </authorList>
    </citation>
    <scope>NUCLEOTIDE SEQUENCE</scope>
    <source>
        <strain evidence="14">ATCC30299</strain>
    </source>
</reference>
<dbReference type="Proteomes" id="UP001162131">
    <property type="component" value="Unassembled WGS sequence"/>
</dbReference>
<evidence type="ECO:0000256" key="8">
    <source>
        <dbReference type="ARBA" id="ARBA00023157"/>
    </source>
</evidence>
<evidence type="ECO:0000313" key="14">
    <source>
        <dbReference type="EMBL" id="CAG9310639.1"/>
    </source>
</evidence>
<feature type="domain" description="Thioredoxin" evidence="13">
    <location>
        <begin position="1"/>
        <end position="131"/>
    </location>
</feature>
<evidence type="ECO:0000256" key="12">
    <source>
        <dbReference type="SAM" id="SignalP"/>
    </source>
</evidence>
<keyword evidence="5 12" id="KW-0732">Signal</keyword>
<keyword evidence="8 11" id="KW-1015">Disulfide bond</keyword>
<keyword evidence="6" id="KW-0677">Repeat</keyword>
<evidence type="ECO:0000256" key="11">
    <source>
        <dbReference type="PIRSR" id="PIRSR605792-51"/>
    </source>
</evidence>
<feature type="disulfide bond" description="Redox-active" evidence="11">
    <location>
        <begin position="53"/>
        <end position="56"/>
    </location>
</feature>
<dbReference type="PROSITE" id="PS51352">
    <property type="entry name" value="THIOREDOXIN_2"/>
    <property type="match status" value="2"/>
</dbReference>
<comment type="similarity">
    <text evidence="3">Belongs to the protein disulfide isomerase family.</text>
</comment>
<evidence type="ECO:0000313" key="15">
    <source>
        <dbReference type="Proteomes" id="UP001162131"/>
    </source>
</evidence>
<evidence type="ECO:0000256" key="6">
    <source>
        <dbReference type="ARBA" id="ARBA00022737"/>
    </source>
</evidence>
<dbReference type="InterPro" id="IPR013766">
    <property type="entry name" value="Thioredoxin_domain"/>
</dbReference>
<dbReference type="CDD" id="cd02961">
    <property type="entry name" value="PDI_a_family"/>
    <property type="match status" value="1"/>
</dbReference>
<dbReference type="EMBL" id="CAJZBQ010000002">
    <property type="protein sequence ID" value="CAG9310639.1"/>
    <property type="molecule type" value="Genomic_DNA"/>
</dbReference>
<dbReference type="Gene3D" id="3.40.30.10">
    <property type="entry name" value="Glutaredoxin"/>
    <property type="match status" value="4"/>
</dbReference>
<dbReference type="CDD" id="cd02981">
    <property type="entry name" value="PDI_b_family"/>
    <property type="match status" value="1"/>
</dbReference>
<dbReference type="GO" id="GO:0005788">
    <property type="term" value="C:endoplasmic reticulum lumen"/>
    <property type="evidence" value="ECO:0007669"/>
    <property type="project" value="UniProtKB-SubCell"/>
</dbReference>
<evidence type="ECO:0000256" key="1">
    <source>
        <dbReference type="ARBA" id="ARBA00001182"/>
    </source>
</evidence>
<dbReference type="CDD" id="cd02995">
    <property type="entry name" value="PDI_a_PDI_a'_C"/>
    <property type="match status" value="1"/>
</dbReference>
<dbReference type="InterPro" id="IPR017937">
    <property type="entry name" value="Thioredoxin_CS"/>
</dbReference>
<keyword evidence="9" id="KW-0413">Isomerase</keyword>
<dbReference type="EC" id="5.3.4.1" evidence="4"/>
<dbReference type="PANTHER" id="PTHR18929">
    <property type="entry name" value="PROTEIN DISULFIDE ISOMERASE"/>
    <property type="match status" value="1"/>
</dbReference>
<dbReference type="PRINTS" id="PR00421">
    <property type="entry name" value="THIOREDOXIN"/>
</dbReference>
<comment type="subcellular location">
    <subcellularLocation>
        <location evidence="2">Endoplasmic reticulum lumen</location>
    </subcellularLocation>
</comment>
<evidence type="ECO:0000256" key="9">
    <source>
        <dbReference type="ARBA" id="ARBA00023235"/>
    </source>
</evidence>
<dbReference type="FunFam" id="3.40.30.10:FF:000107">
    <property type="entry name" value="Protein disulfide-isomerase 5-2"/>
    <property type="match status" value="1"/>
</dbReference>
<evidence type="ECO:0000256" key="2">
    <source>
        <dbReference type="ARBA" id="ARBA00004319"/>
    </source>
</evidence>
<feature type="chain" id="PRO_5043852000" description="protein disulfide-isomerase" evidence="12">
    <location>
        <begin position="19"/>
        <end position="472"/>
    </location>
</feature>
<dbReference type="InterPro" id="IPR036249">
    <property type="entry name" value="Thioredoxin-like_sf"/>
</dbReference>
<keyword evidence="10 11" id="KW-0676">Redox-active center</keyword>
<gene>
    <name evidence="14" type="ORF">BSTOLATCC_MIC1481</name>
</gene>
<name>A0AAU9I690_9CILI</name>
<comment type="catalytic activity">
    <reaction evidence="1">
        <text>Catalyzes the rearrangement of -S-S- bonds in proteins.</text>
        <dbReference type="EC" id="5.3.4.1"/>
    </reaction>
</comment>
<dbReference type="GO" id="GO:0034976">
    <property type="term" value="P:response to endoplasmic reticulum stress"/>
    <property type="evidence" value="ECO:0007669"/>
    <property type="project" value="TreeGrafter"/>
</dbReference>
<protein>
    <recommendedName>
        <fullName evidence="4">protein disulfide-isomerase</fullName>
        <ecNumber evidence="4">5.3.4.1</ecNumber>
    </recommendedName>
</protein>
<accession>A0AAU9I690</accession>
<feature type="signal peptide" evidence="12">
    <location>
        <begin position="1"/>
        <end position="18"/>
    </location>
</feature>
<feature type="disulfide bond" description="Redox-active" evidence="11">
    <location>
        <begin position="387"/>
        <end position="390"/>
    </location>
</feature>
<dbReference type="PROSITE" id="PS00194">
    <property type="entry name" value="THIOREDOXIN_1"/>
    <property type="match status" value="1"/>
</dbReference>
<dbReference type="GO" id="GO:0003756">
    <property type="term" value="F:protein disulfide isomerase activity"/>
    <property type="evidence" value="ECO:0007669"/>
    <property type="project" value="UniProtKB-EC"/>
</dbReference>
<dbReference type="GO" id="GO:0006457">
    <property type="term" value="P:protein folding"/>
    <property type="evidence" value="ECO:0007669"/>
    <property type="project" value="TreeGrafter"/>
</dbReference>
<comment type="caution">
    <text evidence="14">The sequence shown here is derived from an EMBL/GenBank/DDBJ whole genome shotgun (WGS) entry which is preliminary data.</text>
</comment>
<evidence type="ECO:0000256" key="10">
    <source>
        <dbReference type="ARBA" id="ARBA00023284"/>
    </source>
</evidence>
<evidence type="ECO:0000256" key="7">
    <source>
        <dbReference type="ARBA" id="ARBA00022824"/>
    </source>
</evidence>
<keyword evidence="15" id="KW-1185">Reference proteome</keyword>
<dbReference type="AlphaFoldDB" id="A0AAU9I690"/>
<proteinExistence type="inferred from homology"/>
<evidence type="ECO:0000256" key="3">
    <source>
        <dbReference type="ARBA" id="ARBA00006347"/>
    </source>
</evidence>
<dbReference type="Pfam" id="PF13848">
    <property type="entry name" value="Thioredoxin_6"/>
    <property type="match status" value="1"/>
</dbReference>